<dbReference type="SUPFAM" id="SSF53335">
    <property type="entry name" value="S-adenosyl-L-methionine-dependent methyltransferases"/>
    <property type="match status" value="1"/>
</dbReference>
<dbReference type="Gene3D" id="3.40.50.150">
    <property type="entry name" value="Vaccinia Virus protein VP39"/>
    <property type="match status" value="1"/>
</dbReference>
<dbReference type="AlphaFoldDB" id="A0A285TCD6"/>
<sequence>METDNPLLQRAYALDGDRERIRDLYADWAGSYDADTVGGMGYVAPALAAEALAREIGERAGAVLDAGCGTGLVGLELSRRTKADIDGVDLSPGMLEQASEKGVYRQLAEADLTRPLDLPDNAYDGVVSVGVFTSGHVGPKAIDELARVARPGAPLVVTVHEKVWESDGYPAHLKTMEKRGVARIRAIRDSAYHEKEGYRCKLCLLEAA</sequence>
<evidence type="ECO:0000313" key="2">
    <source>
        <dbReference type="EMBL" id="SOC19709.1"/>
    </source>
</evidence>
<dbReference type="OrthoDB" id="9807911at2"/>
<dbReference type="STRING" id="538381.GCA_001696535_03968"/>
<dbReference type="PANTHER" id="PTHR43591:SF101">
    <property type="entry name" value="METHYLTRANSFERASE-LIKE PROTEIN 27"/>
    <property type="match status" value="1"/>
</dbReference>
<reference evidence="2 3" key="1">
    <citation type="submission" date="2017-08" db="EMBL/GenBank/DDBJ databases">
        <authorList>
            <person name="de Groot N.N."/>
        </authorList>
    </citation>
    <scope>NUCLEOTIDE SEQUENCE [LARGE SCALE GENOMIC DNA]</scope>
    <source>
        <strain evidence="2 3">USBA 352</strain>
    </source>
</reference>
<keyword evidence="2" id="KW-0489">Methyltransferase</keyword>
<dbReference type="PANTHER" id="PTHR43591">
    <property type="entry name" value="METHYLTRANSFERASE"/>
    <property type="match status" value="1"/>
</dbReference>
<evidence type="ECO:0000313" key="3">
    <source>
        <dbReference type="Proteomes" id="UP000219331"/>
    </source>
</evidence>
<proteinExistence type="predicted"/>
<gene>
    <name evidence="2" type="ORF">SAMN05421512_11087</name>
</gene>
<keyword evidence="3" id="KW-1185">Reference proteome</keyword>
<dbReference type="InterPro" id="IPR041698">
    <property type="entry name" value="Methyltransf_25"/>
</dbReference>
<dbReference type="InterPro" id="IPR029063">
    <property type="entry name" value="SAM-dependent_MTases_sf"/>
</dbReference>
<dbReference type="RefSeq" id="WP_097175849.1">
    <property type="nucleotide sequence ID" value="NZ_OBML01000010.1"/>
</dbReference>
<name>A0A285TCD6_9HYPH</name>
<dbReference type="CDD" id="cd02440">
    <property type="entry name" value="AdoMet_MTases"/>
    <property type="match status" value="1"/>
</dbReference>
<feature type="domain" description="Methyltransferase" evidence="1">
    <location>
        <begin position="63"/>
        <end position="152"/>
    </location>
</feature>
<protein>
    <submittedName>
        <fullName evidence="2">Methyltransferase domain-containing protein</fullName>
    </submittedName>
</protein>
<keyword evidence="2" id="KW-0808">Transferase</keyword>
<dbReference type="Proteomes" id="UP000219331">
    <property type="component" value="Unassembled WGS sequence"/>
</dbReference>
<dbReference type="GO" id="GO:0008168">
    <property type="term" value="F:methyltransferase activity"/>
    <property type="evidence" value="ECO:0007669"/>
    <property type="project" value="UniProtKB-KW"/>
</dbReference>
<organism evidence="2 3">
    <name type="scientific">Stappia indica</name>
    <dbReference type="NCBI Taxonomy" id="538381"/>
    <lineage>
        <taxon>Bacteria</taxon>
        <taxon>Pseudomonadati</taxon>
        <taxon>Pseudomonadota</taxon>
        <taxon>Alphaproteobacteria</taxon>
        <taxon>Hyphomicrobiales</taxon>
        <taxon>Stappiaceae</taxon>
        <taxon>Stappia</taxon>
    </lineage>
</organism>
<dbReference type="Pfam" id="PF13649">
    <property type="entry name" value="Methyltransf_25"/>
    <property type="match status" value="1"/>
</dbReference>
<dbReference type="GO" id="GO:0032259">
    <property type="term" value="P:methylation"/>
    <property type="evidence" value="ECO:0007669"/>
    <property type="project" value="UniProtKB-KW"/>
</dbReference>
<dbReference type="EMBL" id="OBML01000010">
    <property type="protein sequence ID" value="SOC19709.1"/>
    <property type="molecule type" value="Genomic_DNA"/>
</dbReference>
<evidence type="ECO:0000259" key="1">
    <source>
        <dbReference type="Pfam" id="PF13649"/>
    </source>
</evidence>
<accession>A0A285TCD6</accession>